<feature type="region of interest" description="Disordered" evidence="8">
    <location>
        <begin position="19"/>
        <end position="104"/>
    </location>
</feature>
<evidence type="ECO:0000256" key="2">
    <source>
        <dbReference type="ARBA" id="ARBA00005300"/>
    </source>
</evidence>
<comment type="catalytic activity">
    <reaction evidence="1">
        <text>Endonucleolytic cleavage to 5'-phosphomonoester.</text>
        <dbReference type="EC" id="3.1.26.4"/>
    </reaction>
</comment>
<accession>D8RLT1</accession>
<dbReference type="EC" id="3.1.26.4" evidence="3"/>
<dbReference type="GO" id="GO:0043137">
    <property type="term" value="P:DNA replication, removal of RNA primer"/>
    <property type="evidence" value="ECO:0000318"/>
    <property type="project" value="GO_Central"/>
</dbReference>
<dbReference type="InterPro" id="IPR012337">
    <property type="entry name" value="RNaseH-like_sf"/>
</dbReference>
<evidence type="ECO:0000256" key="7">
    <source>
        <dbReference type="ARBA" id="ARBA00022801"/>
    </source>
</evidence>
<gene>
    <name evidence="10" type="ORF">SELMODRAFT_412538</name>
</gene>
<evidence type="ECO:0000259" key="9">
    <source>
        <dbReference type="PROSITE" id="PS50879"/>
    </source>
</evidence>
<protein>
    <recommendedName>
        <fullName evidence="3">ribonuclease H</fullName>
        <ecNumber evidence="3">3.1.26.4</ecNumber>
    </recommendedName>
</protein>
<dbReference type="GO" id="GO:0004523">
    <property type="term" value="F:RNA-DNA hybrid ribonuclease activity"/>
    <property type="evidence" value="ECO:0000318"/>
    <property type="project" value="GO_Central"/>
</dbReference>
<evidence type="ECO:0000256" key="3">
    <source>
        <dbReference type="ARBA" id="ARBA00012180"/>
    </source>
</evidence>
<evidence type="ECO:0000313" key="10">
    <source>
        <dbReference type="EMBL" id="EFJ26978.1"/>
    </source>
</evidence>
<evidence type="ECO:0000313" key="11">
    <source>
        <dbReference type="Proteomes" id="UP000001514"/>
    </source>
</evidence>
<dbReference type="InterPro" id="IPR050092">
    <property type="entry name" value="RNase_H"/>
</dbReference>
<reference evidence="10 11" key="1">
    <citation type="journal article" date="2011" name="Science">
        <title>The Selaginella genome identifies genetic changes associated with the evolution of vascular plants.</title>
        <authorList>
            <person name="Banks J.A."/>
            <person name="Nishiyama T."/>
            <person name="Hasebe M."/>
            <person name="Bowman J.L."/>
            <person name="Gribskov M."/>
            <person name="dePamphilis C."/>
            <person name="Albert V.A."/>
            <person name="Aono N."/>
            <person name="Aoyama T."/>
            <person name="Ambrose B.A."/>
            <person name="Ashton N.W."/>
            <person name="Axtell M.J."/>
            <person name="Barker E."/>
            <person name="Barker M.S."/>
            <person name="Bennetzen J.L."/>
            <person name="Bonawitz N.D."/>
            <person name="Chapple C."/>
            <person name="Cheng C."/>
            <person name="Correa L.G."/>
            <person name="Dacre M."/>
            <person name="DeBarry J."/>
            <person name="Dreyer I."/>
            <person name="Elias M."/>
            <person name="Engstrom E.M."/>
            <person name="Estelle M."/>
            <person name="Feng L."/>
            <person name="Finet C."/>
            <person name="Floyd S.K."/>
            <person name="Frommer W.B."/>
            <person name="Fujita T."/>
            <person name="Gramzow L."/>
            <person name="Gutensohn M."/>
            <person name="Harholt J."/>
            <person name="Hattori M."/>
            <person name="Heyl A."/>
            <person name="Hirai T."/>
            <person name="Hiwatashi Y."/>
            <person name="Ishikawa M."/>
            <person name="Iwata M."/>
            <person name="Karol K.G."/>
            <person name="Koehler B."/>
            <person name="Kolukisaoglu U."/>
            <person name="Kubo M."/>
            <person name="Kurata T."/>
            <person name="Lalonde S."/>
            <person name="Li K."/>
            <person name="Li Y."/>
            <person name="Litt A."/>
            <person name="Lyons E."/>
            <person name="Manning G."/>
            <person name="Maruyama T."/>
            <person name="Michael T.P."/>
            <person name="Mikami K."/>
            <person name="Miyazaki S."/>
            <person name="Morinaga S."/>
            <person name="Murata T."/>
            <person name="Mueller-Roeber B."/>
            <person name="Nelson D.R."/>
            <person name="Obara M."/>
            <person name="Oguri Y."/>
            <person name="Olmstead R.G."/>
            <person name="Onodera N."/>
            <person name="Petersen B.L."/>
            <person name="Pils B."/>
            <person name="Prigge M."/>
            <person name="Rensing S.A."/>
            <person name="Riano-Pachon D.M."/>
            <person name="Roberts A.W."/>
            <person name="Sato Y."/>
            <person name="Scheller H.V."/>
            <person name="Schulz B."/>
            <person name="Schulz C."/>
            <person name="Shakirov E.V."/>
            <person name="Shibagaki N."/>
            <person name="Shinohara N."/>
            <person name="Shippen D.E."/>
            <person name="Soerensen I."/>
            <person name="Sotooka R."/>
            <person name="Sugimoto N."/>
            <person name="Sugita M."/>
            <person name="Sumikawa N."/>
            <person name="Tanurdzic M."/>
            <person name="Theissen G."/>
            <person name="Ulvskov P."/>
            <person name="Wakazuki S."/>
            <person name="Weng J.K."/>
            <person name="Willats W.W."/>
            <person name="Wipf D."/>
            <person name="Wolf P.G."/>
            <person name="Yang L."/>
            <person name="Zimmer A.D."/>
            <person name="Zhu Q."/>
            <person name="Mitros T."/>
            <person name="Hellsten U."/>
            <person name="Loque D."/>
            <person name="Otillar R."/>
            <person name="Salamov A."/>
            <person name="Schmutz J."/>
            <person name="Shapiro H."/>
            <person name="Lindquist E."/>
            <person name="Lucas S."/>
            <person name="Rokhsar D."/>
            <person name="Grigoriev I.V."/>
        </authorList>
    </citation>
    <scope>NUCLEOTIDE SEQUENCE [LARGE SCALE GENOMIC DNA]</scope>
</reference>
<feature type="domain" description="RNase H type-1" evidence="9">
    <location>
        <begin position="188"/>
        <end position="359"/>
    </location>
</feature>
<proteinExistence type="inferred from homology"/>
<keyword evidence="5" id="KW-0479">Metal-binding</keyword>
<feature type="compositionally biased region" description="Basic residues" evidence="8">
    <location>
        <begin position="20"/>
        <end position="32"/>
    </location>
</feature>
<evidence type="ECO:0000256" key="8">
    <source>
        <dbReference type="SAM" id="MobiDB-lite"/>
    </source>
</evidence>
<dbReference type="SUPFAM" id="SSF53098">
    <property type="entry name" value="Ribonuclease H-like"/>
    <property type="match status" value="1"/>
</dbReference>
<dbReference type="Pfam" id="PF00075">
    <property type="entry name" value="RNase_H"/>
    <property type="match status" value="1"/>
</dbReference>
<evidence type="ECO:0000256" key="5">
    <source>
        <dbReference type="ARBA" id="ARBA00022723"/>
    </source>
</evidence>
<dbReference type="HOGENOM" id="CLU_669763_0_0_1"/>
<organism evidence="11">
    <name type="scientific">Selaginella moellendorffii</name>
    <name type="common">Spikemoss</name>
    <dbReference type="NCBI Taxonomy" id="88036"/>
    <lineage>
        <taxon>Eukaryota</taxon>
        <taxon>Viridiplantae</taxon>
        <taxon>Streptophyta</taxon>
        <taxon>Embryophyta</taxon>
        <taxon>Tracheophyta</taxon>
        <taxon>Lycopodiopsida</taxon>
        <taxon>Selaginellales</taxon>
        <taxon>Selaginellaceae</taxon>
        <taxon>Selaginella</taxon>
    </lineage>
</organism>
<sequence>MKKRPKELQIGATVAVKVKLGPKKKKMTKNKHKEGSASGSQLHAVVTKAAKKEKRMTSTNAKKSAIPNAADAAQDPAMTKHAPASLATAKPSSPIAGRVKNSRKRKLPESFLAMNSPNTKRLDAFLAFVRDNKDTPQHFPPAGVPHAHVNEALTPPGEETIHPPPDDQQARPVFTICTHEHGKEDIEATWPWNVFTDGSLIVPEGGEAVKAGYGVYYVWCNGGCGLAKHVQGNSRISYDAWAMDGSRKIRIIELALGGDESALTMELLAILEALLLVQSFWGYSRLYLYTDSMAALKLLAEFQKRPGSFARHVHGEVLAAITSVARSSYIEHVHLLKVRAHAGLFGNEAADRLAKIGANLPVGSSCKFNLSNVAQPGALAMDPGLVCTADGGAAKQQPPLVPHLASWQQVR</sequence>
<dbReference type="PANTHER" id="PTHR10642:SF26">
    <property type="entry name" value="RIBONUCLEASE H1"/>
    <property type="match status" value="1"/>
</dbReference>
<dbReference type="GO" id="GO:0046872">
    <property type="term" value="F:metal ion binding"/>
    <property type="evidence" value="ECO:0007669"/>
    <property type="project" value="UniProtKB-KW"/>
</dbReference>
<dbReference type="PANTHER" id="PTHR10642">
    <property type="entry name" value="RIBONUCLEASE H1"/>
    <property type="match status" value="1"/>
</dbReference>
<dbReference type="PROSITE" id="PS50879">
    <property type="entry name" value="RNASE_H_1"/>
    <property type="match status" value="1"/>
</dbReference>
<evidence type="ECO:0000256" key="6">
    <source>
        <dbReference type="ARBA" id="ARBA00022759"/>
    </source>
</evidence>
<keyword evidence="4" id="KW-0540">Nuclease</keyword>
<dbReference type="InterPro" id="IPR002156">
    <property type="entry name" value="RNaseH_domain"/>
</dbReference>
<comment type="similarity">
    <text evidence="2">Belongs to the RNase H family.</text>
</comment>
<dbReference type="AlphaFoldDB" id="D8RLT1"/>
<dbReference type="Proteomes" id="UP000001514">
    <property type="component" value="Unassembled WGS sequence"/>
</dbReference>
<dbReference type="Gene3D" id="3.30.420.10">
    <property type="entry name" value="Ribonuclease H-like superfamily/Ribonuclease H"/>
    <property type="match status" value="1"/>
</dbReference>
<dbReference type="InterPro" id="IPR036397">
    <property type="entry name" value="RNaseH_sf"/>
</dbReference>
<evidence type="ECO:0000256" key="1">
    <source>
        <dbReference type="ARBA" id="ARBA00000077"/>
    </source>
</evidence>
<dbReference type="GO" id="GO:0003676">
    <property type="term" value="F:nucleic acid binding"/>
    <property type="evidence" value="ECO:0007669"/>
    <property type="project" value="InterPro"/>
</dbReference>
<keyword evidence="7" id="KW-0378">Hydrolase</keyword>
<dbReference type="Gramene" id="EFJ26978">
    <property type="protein sequence ID" value="EFJ26978"/>
    <property type="gene ID" value="SELMODRAFT_412538"/>
</dbReference>
<dbReference type="KEGG" id="smo:SELMODRAFT_412538"/>
<keyword evidence="11" id="KW-1185">Reference proteome</keyword>
<keyword evidence="6" id="KW-0255">Endonuclease</keyword>
<name>D8RLT1_SELML</name>
<dbReference type="InParanoid" id="D8RLT1"/>
<evidence type="ECO:0000256" key="4">
    <source>
        <dbReference type="ARBA" id="ARBA00022722"/>
    </source>
</evidence>
<dbReference type="EMBL" id="GL377583">
    <property type="protein sequence ID" value="EFJ26978.1"/>
    <property type="molecule type" value="Genomic_DNA"/>
</dbReference>